<dbReference type="AlphaFoldDB" id="A0A318RSR6"/>
<organism evidence="2 3">
    <name type="scientific">Williamsia limnetica</name>
    <dbReference type="NCBI Taxonomy" id="882452"/>
    <lineage>
        <taxon>Bacteria</taxon>
        <taxon>Bacillati</taxon>
        <taxon>Actinomycetota</taxon>
        <taxon>Actinomycetes</taxon>
        <taxon>Mycobacteriales</taxon>
        <taxon>Nocardiaceae</taxon>
        <taxon>Williamsia</taxon>
    </lineage>
</organism>
<sequence length="141" mass="14297">METEAPEPTVVAAGPRKTAEAAPRAIGVVHRPAIAVVGHLRNVADPGMRSEVNAEAKLLAVPPVTAVVPALSVVVPAPSVIVRTAIANGPQVQMPAAGPPVASRLASPPAESPQKAPPPSVSVKPIARVPDPRANPSRLPM</sequence>
<proteinExistence type="predicted"/>
<name>A0A318RSR6_WILLI</name>
<accession>A0A318RSR6</accession>
<keyword evidence="3" id="KW-1185">Reference proteome</keyword>
<feature type="region of interest" description="Disordered" evidence="1">
    <location>
        <begin position="89"/>
        <end position="141"/>
    </location>
</feature>
<reference evidence="2 3" key="1">
    <citation type="submission" date="2018-06" db="EMBL/GenBank/DDBJ databases">
        <title>Genomic Encyclopedia of Type Strains, Phase IV (KMG-IV): sequencing the most valuable type-strain genomes for metagenomic binning, comparative biology and taxonomic classification.</title>
        <authorList>
            <person name="Goeker M."/>
        </authorList>
    </citation>
    <scope>NUCLEOTIDE SEQUENCE [LARGE SCALE GENOMIC DNA]</scope>
    <source>
        <strain evidence="2 3">DSM 45521</strain>
    </source>
</reference>
<dbReference type="Proteomes" id="UP000247591">
    <property type="component" value="Unassembled WGS sequence"/>
</dbReference>
<gene>
    <name evidence="2" type="ORF">DFR67_10117</name>
</gene>
<evidence type="ECO:0000313" key="2">
    <source>
        <dbReference type="EMBL" id="PYE20629.1"/>
    </source>
</evidence>
<evidence type="ECO:0000256" key="1">
    <source>
        <dbReference type="SAM" id="MobiDB-lite"/>
    </source>
</evidence>
<dbReference type="EMBL" id="QJSP01000001">
    <property type="protein sequence ID" value="PYE20629.1"/>
    <property type="molecule type" value="Genomic_DNA"/>
</dbReference>
<protein>
    <submittedName>
        <fullName evidence="2">Uncharacterized protein</fullName>
    </submittedName>
</protein>
<comment type="caution">
    <text evidence="2">The sequence shown here is derived from an EMBL/GenBank/DDBJ whole genome shotgun (WGS) entry which is preliminary data.</text>
</comment>
<evidence type="ECO:0000313" key="3">
    <source>
        <dbReference type="Proteomes" id="UP000247591"/>
    </source>
</evidence>